<evidence type="ECO:0000313" key="3">
    <source>
        <dbReference type="Proteomes" id="UP001216150"/>
    </source>
</evidence>
<feature type="region of interest" description="Disordered" evidence="1">
    <location>
        <begin position="68"/>
        <end position="89"/>
    </location>
</feature>
<dbReference type="Proteomes" id="UP001216150">
    <property type="component" value="Unassembled WGS sequence"/>
</dbReference>
<gene>
    <name evidence="2" type="ORF">N7450_010165</name>
</gene>
<evidence type="ECO:0000313" key="2">
    <source>
        <dbReference type="EMBL" id="KAJ5573181.1"/>
    </source>
</evidence>
<sequence length="89" mass="9496">MDNLTAGQNVLLDEENRILQSHSTNPSFPSLTASVNSAQSIGCDEAATLQPAHHCATPSSANEFHELPAHQDEANNSTLIHESPLKVPP</sequence>
<dbReference type="AlphaFoldDB" id="A0AAD6DD73"/>
<evidence type="ECO:0000256" key="1">
    <source>
        <dbReference type="SAM" id="MobiDB-lite"/>
    </source>
</evidence>
<proteinExistence type="predicted"/>
<dbReference type="EMBL" id="JAQJAC010000009">
    <property type="protein sequence ID" value="KAJ5573181.1"/>
    <property type="molecule type" value="Genomic_DNA"/>
</dbReference>
<accession>A0AAD6DD73</accession>
<reference evidence="2 3" key="1">
    <citation type="journal article" date="2023" name="IMA Fungus">
        <title>Comparative genomic study of the Penicillium genus elucidates a diverse pangenome and 15 lateral gene transfer events.</title>
        <authorList>
            <person name="Petersen C."/>
            <person name="Sorensen T."/>
            <person name="Nielsen M.R."/>
            <person name="Sondergaard T.E."/>
            <person name="Sorensen J.L."/>
            <person name="Fitzpatrick D.A."/>
            <person name="Frisvad J.C."/>
            <person name="Nielsen K.L."/>
        </authorList>
    </citation>
    <scope>NUCLEOTIDE SEQUENCE [LARGE SCALE GENOMIC DNA]</scope>
    <source>
        <strain evidence="2 3">IBT 29057</strain>
    </source>
</reference>
<organism evidence="2 3">
    <name type="scientific">Penicillium hetheringtonii</name>
    <dbReference type="NCBI Taxonomy" id="911720"/>
    <lineage>
        <taxon>Eukaryota</taxon>
        <taxon>Fungi</taxon>
        <taxon>Dikarya</taxon>
        <taxon>Ascomycota</taxon>
        <taxon>Pezizomycotina</taxon>
        <taxon>Eurotiomycetes</taxon>
        <taxon>Eurotiomycetidae</taxon>
        <taxon>Eurotiales</taxon>
        <taxon>Aspergillaceae</taxon>
        <taxon>Penicillium</taxon>
    </lineage>
</organism>
<name>A0AAD6DD73_9EURO</name>
<comment type="caution">
    <text evidence="2">The sequence shown here is derived from an EMBL/GenBank/DDBJ whole genome shotgun (WGS) entry which is preliminary data.</text>
</comment>
<protein>
    <submittedName>
        <fullName evidence="2">Uncharacterized protein</fullName>
    </submittedName>
</protein>
<keyword evidence="3" id="KW-1185">Reference proteome</keyword>